<sequence length="183" mass="21122">MFSDTYKIKLVDDVLYEVYGKVITRKSGDIEIAGFNPSAEEADEGTDESVESGVDIVMNHRLQETFAFGDKKSYTLYLKDYMKKLVAKLEEQAPDQVEVFKKNTNKVMKDILSRFNDLQFFTGESMDIDGIVALLEYREIDDESVPVLILELNTYMLIHALYFNCLYWALHKHINSNQDCTQC</sequence>
<dbReference type="InterPro" id="IPR011323">
    <property type="entry name" value="Mss4/transl-control_tumour"/>
</dbReference>
<dbReference type="GO" id="GO:0005509">
    <property type="term" value="F:calcium ion binding"/>
    <property type="evidence" value="ECO:0007669"/>
    <property type="project" value="TreeGrafter"/>
</dbReference>
<feature type="domain" description="TCTP" evidence="5">
    <location>
        <begin position="1"/>
        <end position="166"/>
    </location>
</feature>
<dbReference type="PANTHER" id="PTHR11991:SF0">
    <property type="entry name" value="TRANSLATIONALLY-CONTROLLED TUMOR PROTEIN"/>
    <property type="match status" value="1"/>
</dbReference>
<dbReference type="Pfam" id="PF00838">
    <property type="entry name" value="TCTP"/>
    <property type="match status" value="1"/>
</dbReference>
<dbReference type="EMBL" id="KZ288345">
    <property type="protein sequence ID" value="PBC27594.1"/>
    <property type="molecule type" value="Genomic_DNA"/>
</dbReference>
<dbReference type="SUPFAM" id="SSF51316">
    <property type="entry name" value="Mss4-like"/>
    <property type="match status" value="1"/>
</dbReference>
<keyword evidence="7" id="KW-1185">Reference proteome</keyword>
<evidence type="ECO:0000313" key="7">
    <source>
        <dbReference type="Proteomes" id="UP000242457"/>
    </source>
</evidence>
<evidence type="ECO:0000256" key="2">
    <source>
        <dbReference type="ARBA" id="ARBA00014759"/>
    </source>
</evidence>
<gene>
    <name evidence="6" type="ORF">APICC_08429</name>
</gene>
<dbReference type="PROSITE" id="PS01002">
    <property type="entry name" value="TCTP_1"/>
    <property type="match status" value="1"/>
</dbReference>
<evidence type="ECO:0000256" key="3">
    <source>
        <dbReference type="ARBA" id="ARBA00022837"/>
    </source>
</evidence>
<dbReference type="STRING" id="94128.A0A2A3E7V7"/>
<comment type="similarity">
    <text evidence="4">Belongs to the TCTP family.</text>
</comment>
<evidence type="ECO:0000256" key="1">
    <source>
        <dbReference type="ARBA" id="ARBA00002114"/>
    </source>
</evidence>
<accession>A0A2A3E7V7</accession>
<dbReference type="OrthoDB" id="10248936at2759"/>
<dbReference type="InterPro" id="IPR011057">
    <property type="entry name" value="Mss4-like_sf"/>
</dbReference>
<evidence type="ECO:0000313" key="6">
    <source>
        <dbReference type="EMBL" id="PBC27594.1"/>
    </source>
</evidence>
<dbReference type="Gene3D" id="2.170.150.10">
    <property type="entry name" value="Metal Binding Protein, Guanine Nucleotide Exchange Factor, Chain A"/>
    <property type="match status" value="1"/>
</dbReference>
<dbReference type="AlphaFoldDB" id="A0A2A3E7V7"/>
<evidence type="ECO:0000256" key="4">
    <source>
        <dbReference type="PROSITE-ProRule" id="PRU01133"/>
    </source>
</evidence>
<name>A0A2A3E7V7_APICC</name>
<organism evidence="6 7">
    <name type="scientific">Apis cerana cerana</name>
    <name type="common">Oriental honeybee</name>
    <dbReference type="NCBI Taxonomy" id="94128"/>
    <lineage>
        <taxon>Eukaryota</taxon>
        <taxon>Metazoa</taxon>
        <taxon>Ecdysozoa</taxon>
        <taxon>Arthropoda</taxon>
        <taxon>Hexapoda</taxon>
        <taxon>Insecta</taxon>
        <taxon>Pterygota</taxon>
        <taxon>Neoptera</taxon>
        <taxon>Endopterygota</taxon>
        <taxon>Hymenoptera</taxon>
        <taxon>Apocrita</taxon>
        <taxon>Aculeata</taxon>
        <taxon>Apoidea</taxon>
        <taxon>Anthophila</taxon>
        <taxon>Apidae</taxon>
        <taxon>Apis</taxon>
    </lineage>
</organism>
<dbReference type="InterPro" id="IPR018105">
    <property type="entry name" value="Translational_control_tumour_p"/>
</dbReference>
<comment type="function">
    <text evidence="1">Involved in calcium binding and microtubule stabilization.</text>
</comment>
<dbReference type="InterPro" id="IPR034737">
    <property type="entry name" value="TCTP"/>
</dbReference>
<protein>
    <recommendedName>
        <fullName evidence="2">Translationally-controlled tumor protein homolog</fullName>
    </recommendedName>
</protein>
<dbReference type="FunFam" id="2.170.150.10:FF:000002">
    <property type="entry name" value="Translationally-controlled tumor protein homolog"/>
    <property type="match status" value="1"/>
</dbReference>
<reference evidence="6 7" key="1">
    <citation type="submission" date="2014-07" db="EMBL/GenBank/DDBJ databases">
        <title>Genomic and transcriptomic analysis on Apis cerana provide comprehensive insights into honey bee biology.</title>
        <authorList>
            <person name="Diao Q."/>
            <person name="Sun L."/>
            <person name="Zheng H."/>
            <person name="Zheng H."/>
            <person name="Xu S."/>
            <person name="Wang S."/>
            <person name="Zeng Z."/>
            <person name="Hu F."/>
            <person name="Su S."/>
            <person name="Wu J."/>
        </authorList>
    </citation>
    <scope>NUCLEOTIDE SEQUENCE [LARGE SCALE GENOMIC DNA]</scope>
    <source>
        <tissue evidence="6">Pupae without intestine</tissue>
    </source>
</reference>
<keyword evidence="3" id="KW-0106">Calcium</keyword>
<dbReference type="GO" id="GO:0005737">
    <property type="term" value="C:cytoplasm"/>
    <property type="evidence" value="ECO:0007669"/>
    <property type="project" value="TreeGrafter"/>
</dbReference>
<proteinExistence type="inferred from homology"/>
<dbReference type="InterPro" id="IPR018103">
    <property type="entry name" value="Translation_control_tumour_CS"/>
</dbReference>
<dbReference type="PRINTS" id="PR01653">
    <property type="entry name" value="TCTPROTEIN"/>
</dbReference>
<dbReference type="PANTHER" id="PTHR11991">
    <property type="entry name" value="TRANSLATIONALLY CONTROLLED TUMOR PROTEIN-RELATED"/>
    <property type="match status" value="1"/>
</dbReference>
<dbReference type="PROSITE" id="PS51797">
    <property type="entry name" value="TCTP_3"/>
    <property type="match status" value="1"/>
</dbReference>
<dbReference type="PROSITE" id="PS01003">
    <property type="entry name" value="TCTP_2"/>
    <property type="match status" value="1"/>
</dbReference>
<dbReference type="Proteomes" id="UP000242457">
    <property type="component" value="Unassembled WGS sequence"/>
</dbReference>
<evidence type="ECO:0000259" key="5">
    <source>
        <dbReference type="PROSITE" id="PS51797"/>
    </source>
</evidence>